<evidence type="ECO:0000256" key="1">
    <source>
        <dbReference type="SAM" id="SignalP"/>
    </source>
</evidence>
<organism evidence="2 3">
    <name type="scientific">Gemmobacter caeni</name>
    <dbReference type="NCBI Taxonomy" id="589035"/>
    <lineage>
        <taxon>Bacteria</taxon>
        <taxon>Pseudomonadati</taxon>
        <taxon>Pseudomonadota</taxon>
        <taxon>Alphaproteobacteria</taxon>
        <taxon>Rhodobacterales</taxon>
        <taxon>Paracoccaceae</taxon>
        <taxon>Gemmobacter</taxon>
    </lineage>
</organism>
<protein>
    <submittedName>
        <fullName evidence="2">Uncharacterized protein</fullName>
    </submittedName>
</protein>
<accession>A0A2T6AT50</accession>
<gene>
    <name evidence="2" type="ORF">C8N34_11418</name>
</gene>
<feature type="chain" id="PRO_5015618604" evidence="1">
    <location>
        <begin position="20"/>
        <end position="106"/>
    </location>
</feature>
<name>A0A2T6AT50_9RHOB</name>
<dbReference type="RefSeq" id="WP_108130010.1">
    <property type="nucleotide sequence ID" value="NZ_QBKP01000014.1"/>
</dbReference>
<sequence>MKILIAMLAVALSTSAVHAKTAKCELTVEGQKYIDSQCEFTAIGDGDGSFIITGSNGYFAYANRDGDQMKGSWNGPDRDSKAHWDLGMLSREGACWVNQTARVCAW</sequence>
<proteinExistence type="predicted"/>
<keyword evidence="1" id="KW-0732">Signal</keyword>
<dbReference type="OrthoDB" id="7206787at2"/>
<dbReference type="EMBL" id="QBKP01000014">
    <property type="protein sequence ID" value="PTX46998.1"/>
    <property type="molecule type" value="Genomic_DNA"/>
</dbReference>
<dbReference type="AlphaFoldDB" id="A0A2T6AT50"/>
<dbReference type="Proteomes" id="UP000244224">
    <property type="component" value="Unassembled WGS sequence"/>
</dbReference>
<evidence type="ECO:0000313" key="2">
    <source>
        <dbReference type="EMBL" id="PTX46998.1"/>
    </source>
</evidence>
<reference evidence="2 3" key="1">
    <citation type="submission" date="2018-04" db="EMBL/GenBank/DDBJ databases">
        <title>Genomic Encyclopedia of Archaeal and Bacterial Type Strains, Phase II (KMG-II): from individual species to whole genera.</title>
        <authorList>
            <person name="Goeker M."/>
        </authorList>
    </citation>
    <scope>NUCLEOTIDE SEQUENCE [LARGE SCALE GENOMIC DNA]</scope>
    <source>
        <strain evidence="2 3">DSM 21823</strain>
    </source>
</reference>
<feature type="signal peptide" evidence="1">
    <location>
        <begin position="1"/>
        <end position="19"/>
    </location>
</feature>
<evidence type="ECO:0000313" key="3">
    <source>
        <dbReference type="Proteomes" id="UP000244224"/>
    </source>
</evidence>
<comment type="caution">
    <text evidence="2">The sequence shown here is derived from an EMBL/GenBank/DDBJ whole genome shotgun (WGS) entry which is preliminary data.</text>
</comment>
<keyword evidence="3" id="KW-1185">Reference proteome</keyword>